<dbReference type="EMBL" id="NPEY01000001">
    <property type="protein sequence ID" value="OZT75956.1"/>
    <property type="molecule type" value="Genomic_DNA"/>
</dbReference>
<proteinExistence type="predicted"/>
<keyword evidence="1" id="KW-1133">Transmembrane helix</keyword>
<feature type="transmembrane region" description="Helical" evidence="1">
    <location>
        <begin position="132"/>
        <end position="152"/>
    </location>
</feature>
<evidence type="ECO:0000313" key="2">
    <source>
        <dbReference type="EMBL" id="OZT75956.1"/>
    </source>
</evidence>
<comment type="caution">
    <text evidence="2">The sequence shown here is derived from an EMBL/GenBank/DDBJ whole genome shotgun (WGS) entry which is preliminary data.</text>
</comment>
<gene>
    <name evidence="2" type="ORF">CE457_01670</name>
</gene>
<dbReference type="Proteomes" id="UP000216538">
    <property type="component" value="Unassembled WGS sequence"/>
</dbReference>
<keyword evidence="1" id="KW-0472">Membrane</keyword>
<keyword evidence="3" id="KW-1185">Reference proteome</keyword>
<feature type="transmembrane region" description="Helical" evidence="1">
    <location>
        <begin position="21"/>
        <end position="48"/>
    </location>
</feature>
<feature type="transmembrane region" description="Helical" evidence="1">
    <location>
        <begin position="159"/>
        <end position="176"/>
    </location>
</feature>
<organism evidence="2 3">
    <name type="scientific">Vreelandella boliviensis LC1</name>
    <dbReference type="NCBI Taxonomy" id="1072583"/>
    <lineage>
        <taxon>Bacteria</taxon>
        <taxon>Pseudomonadati</taxon>
        <taxon>Pseudomonadota</taxon>
        <taxon>Gammaproteobacteria</taxon>
        <taxon>Oceanospirillales</taxon>
        <taxon>Halomonadaceae</taxon>
        <taxon>Vreelandella</taxon>
    </lineage>
</organism>
<name>A0ABX4GFV3_9GAMM</name>
<reference evidence="2 3" key="1">
    <citation type="submission" date="2017-07" db="EMBL/GenBank/DDBJ databases">
        <title>Shotgun whole genome sequences of three halophilic bacterial isolates.</title>
        <authorList>
            <person name="Pozzo T."/>
            <person name="Higdon S.M."/>
            <person name="Quillaguaman J."/>
        </authorList>
    </citation>
    <scope>NUCLEOTIDE SEQUENCE [LARGE SCALE GENOMIC DNA]</scope>
    <source>
        <strain evidence="2 3">LC1</strain>
    </source>
</reference>
<evidence type="ECO:0000313" key="3">
    <source>
        <dbReference type="Proteomes" id="UP000216538"/>
    </source>
</evidence>
<accession>A0ABX4GFV3</accession>
<feature type="transmembrane region" description="Helical" evidence="1">
    <location>
        <begin position="68"/>
        <end position="92"/>
    </location>
</feature>
<keyword evidence="1" id="KW-0812">Transmembrane</keyword>
<evidence type="ECO:0000256" key="1">
    <source>
        <dbReference type="SAM" id="Phobius"/>
    </source>
</evidence>
<sequence>MSLDKISRKTSEISPQQLKDIFWRVLSFLLSSTFFTLIPIIFFLTYMLENNFFSYDFFEKGLFGMKAFFSLLVISLITISAVLFMPTFPLAAWKYERKLNIPNLILSIVISSSFWAIAIYASIISSDLKLPFILYISTMGFSIVLQINLMVYAKPKVQFTVLSMIIALTFYLTFIFKDVTSGLIGNTLRSYGSGGGVCVTITDTLESYDLKGRLILASPDYIYFKSNGFTSITAVKVDSRTIYKTGNEECSEDT</sequence>
<protein>
    <submittedName>
        <fullName evidence="2">Uncharacterized protein</fullName>
    </submittedName>
</protein>
<feature type="transmembrane region" description="Helical" evidence="1">
    <location>
        <begin position="104"/>
        <end position="126"/>
    </location>
</feature>